<dbReference type="InterPro" id="IPR001466">
    <property type="entry name" value="Beta-lactam-related"/>
</dbReference>
<evidence type="ECO:0000313" key="3">
    <source>
        <dbReference type="EMBL" id="WSE31642.1"/>
    </source>
</evidence>
<dbReference type="PANTHER" id="PTHR43283:SF11">
    <property type="entry name" value="BETA-LACTAMASE-RELATED DOMAIN-CONTAINING PROTEIN"/>
    <property type="match status" value="1"/>
</dbReference>
<feature type="domain" description="Beta-lactamase-related" evidence="2">
    <location>
        <begin position="14"/>
        <end position="324"/>
    </location>
</feature>
<dbReference type="Pfam" id="PF00144">
    <property type="entry name" value="Beta-lactamase"/>
    <property type="match status" value="1"/>
</dbReference>
<protein>
    <submittedName>
        <fullName evidence="3">Serine hydrolase domain-containing protein</fullName>
        <ecNumber evidence="3">3.1.1.103</ecNumber>
    </submittedName>
</protein>
<keyword evidence="4" id="KW-1185">Reference proteome</keyword>
<proteinExistence type="predicted"/>
<organism evidence="3 4">
    <name type="scientific">Amycolatopsis rhabdoformis</name>
    <dbReference type="NCBI Taxonomy" id="1448059"/>
    <lineage>
        <taxon>Bacteria</taxon>
        <taxon>Bacillati</taxon>
        <taxon>Actinomycetota</taxon>
        <taxon>Actinomycetes</taxon>
        <taxon>Pseudonocardiales</taxon>
        <taxon>Pseudonocardiaceae</taxon>
        <taxon>Amycolatopsis</taxon>
    </lineage>
</organism>
<dbReference type="EC" id="3.1.1.103" evidence="3"/>
<dbReference type="InterPro" id="IPR012338">
    <property type="entry name" value="Beta-lactam/transpept-like"/>
</dbReference>
<keyword evidence="1 3" id="KW-0378">Hydrolase</keyword>
<gene>
    <name evidence="3" type="ORF">VSH64_05905</name>
</gene>
<dbReference type="EMBL" id="CP142149">
    <property type="protein sequence ID" value="WSE31642.1"/>
    <property type="molecule type" value="Genomic_DNA"/>
</dbReference>
<sequence>MRTELGEILARAQETGVFSAAAWSVGTADEVLDRGVLGTRWHGGPAATEHSLWDLASVTKPIVGLAVVALAERGLLDLDDPLPRHLPAYAGGDKASITVRQVLTHTSGLPGGTPLYREHTTRDALLEAIRIGPLRSAPGTRVEYSSQGFILLGLIAEVAGGAPLDRLVADLVTQPAGLTATGFGPAGGFLADAVATEDCPWRGRVVCGQVHDENAVVLGGVCGHAGLFAPLRDVERLGQVLAGGAQALLKPASHAAMIACHTEDLALRRGLAWQGLDGPGSPVGTALEPTAYGHTGFTGTSLWVEPARGRYYVLLTNRVHPSRTTPGIETVRREFHASAASR</sequence>
<evidence type="ECO:0000259" key="2">
    <source>
        <dbReference type="Pfam" id="PF00144"/>
    </source>
</evidence>
<dbReference type="Proteomes" id="UP001330812">
    <property type="component" value="Chromosome"/>
</dbReference>
<accession>A0ABZ1IBQ9</accession>
<dbReference type="RefSeq" id="WP_326834449.1">
    <property type="nucleotide sequence ID" value="NZ_CP142149.1"/>
</dbReference>
<reference evidence="3 4" key="1">
    <citation type="journal article" date="2015" name="Int. J. Syst. Evol. Microbiol.">
        <title>Amycolatopsis rhabdoformis sp. nov., an actinomycete isolated from a tropical forest soil.</title>
        <authorList>
            <person name="Souza W.R."/>
            <person name="Silva R.E."/>
            <person name="Goodfellow M."/>
            <person name="Busarakam K."/>
            <person name="Figueiro F.S."/>
            <person name="Ferreira D."/>
            <person name="Rodrigues-Filho E."/>
            <person name="Moraes L.A.B."/>
            <person name="Zucchi T.D."/>
        </authorList>
    </citation>
    <scope>NUCLEOTIDE SEQUENCE [LARGE SCALE GENOMIC DNA]</scope>
    <source>
        <strain evidence="3 4">NCIMB 14900</strain>
    </source>
</reference>
<name>A0ABZ1IBQ9_9PSEU</name>
<dbReference type="GO" id="GO:0016787">
    <property type="term" value="F:hydrolase activity"/>
    <property type="evidence" value="ECO:0007669"/>
    <property type="project" value="UniProtKB-KW"/>
</dbReference>
<dbReference type="SUPFAM" id="SSF56601">
    <property type="entry name" value="beta-lactamase/transpeptidase-like"/>
    <property type="match status" value="1"/>
</dbReference>
<dbReference type="InterPro" id="IPR050789">
    <property type="entry name" value="Diverse_Enzym_Activities"/>
</dbReference>
<dbReference type="Gene3D" id="3.40.710.10">
    <property type="entry name" value="DD-peptidase/beta-lactamase superfamily"/>
    <property type="match status" value="1"/>
</dbReference>
<dbReference type="PANTHER" id="PTHR43283">
    <property type="entry name" value="BETA-LACTAMASE-RELATED"/>
    <property type="match status" value="1"/>
</dbReference>
<evidence type="ECO:0000313" key="4">
    <source>
        <dbReference type="Proteomes" id="UP001330812"/>
    </source>
</evidence>
<evidence type="ECO:0000256" key="1">
    <source>
        <dbReference type="ARBA" id="ARBA00022801"/>
    </source>
</evidence>